<proteinExistence type="predicted"/>
<organism evidence="1 2">
    <name type="scientific">Candidatus Rhodobacter oscarellae</name>
    <dbReference type="NCBI Taxonomy" id="1675527"/>
    <lineage>
        <taxon>Bacteria</taxon>
        <taxon>Pseudomonadati</taxon>
        <taxon>Pseudomonadota</taxon>
        <taxon>Alphaproteobacteria</taxon>
        <taxon>Rhodobacterales</taxon>
        <taxon>Rhodobacter group</taxon>
        <taxon>Rhodobacter</taxon>
    </lineage>
</organism>
<accession>A0A0J9EA44</accession>
<keyword evidence="2" id="KW-1185">Reference proteome</keyword>
<name>A0A0J9EA44_9RHOB</name>
<dbReference type="Proteomes" id="UP000037178">
    <property type="component" value="Unassembled WGS sequence"/>
</dbReference>
<evidence type="ECO:0000313" key="2">
    <source>
        <dbReference type="Proteomes" id="UP000037178"/>
    </source>
</evidence>
<gene>
    <name evidence="1" type="ORF">AIOL_004629</name>
</gene>
<reference evidence="1 2" key="1">
    <citation type="submission" date="2015-06" db="EMBL/GenBank/DDBJ databases">
        <title>Draft genome sequence of an Alphaproteobacteria species associated to the Mediterranean sponge Oscarella lobularis.</title>
        <authorList>
            <person name="Jourda C."/>
            <person name="Santini S."/>
            <person name="Claverie J.-M."/>
        </authorList>
    </citation>
    <scope>NUCLEOTIDE SEQUENCE [LARGE SCALE GENOMIC DNA]</scope>
    <source>
        <strain evidence="1">IGS</strain>
    </source>
</reference>
<comment type="caution">
    <text evidence="1">The sequence shown here is derived from an EMBL/GenBank/DDBJ whole genome shotgun (WGS) entry which is preliminary data.</text>
</comment>
<protein>
    <submittedName>
        <fullName evidence="1">Uncharacterized protein</fullName>
    </submittedName>
</protein>
<sequence>MPSEPKRNRPFWPSAAVPRECYSAGIAAALLTRRAEKLNSGILP</sequence>
<evidence type="ECO:0000313" key="1">
    <source>
        <dbReference type="EMBL" id="KMW59647.1"/>
    </source>
</evidence>
<dbReference type="EMBL" id="LFTY01000002">
    <property type="protein sequence ID" value="KMW59647.1"/>
    <property type="molecule type" value="Genomic_DNA"/>
</dbReference>
<dbReference type="PATRIC" id="fig|1675527.3.peg.4845"/>
<dbReference type="AlphaFoldDB" id="A0A0J9EA44"/>